<comment type="caution">
    <text evidence="12">The sequence shown here is derived from an EMBL/GenBank/DDBJ whole genome shotgun (WGS) entry which is preliminary data.</text>
</comment>
<evidence type="ECO:0000256" key="7">
    <source>
        <dbReference type="SAM" id="Phobius"/>
    </source>
</evidence>
<feature type="transmembrane region" description="Helical" evidence="7">
    <location>
        <begin position="1734"/>
        <end position="1752"/>
    </location>
</feature>
<dbReference type="EMBL" id="JAOYFB010000040">
    <property type="protein sequence ID" value="KAK4035786.1"/>
    <property type="molecule type" value="Genomic_DNA"/>
</dbReference>
<evidence type="ECO:0000313" key="13">
    <source>
        <dbReference type="Proteomes" id="UP001234178"/>
    </source>
</evidence>
<dbReference type="Pfam" id="PF12971">
    <property type="entry name" value="NAGLU_N"/>
    <property type="match status" value="2"/>
</dbReference>
<keyword evidence="13" id="KW-1185">Reference proteome</keyword>
<dbReference type="InterPro" id="IPR024240">
    <property type="entry name" value="NAGLU_N"/>
</dbReference>
<organism evidence="12 13">
    <name type="scientific">Daphnia magna</name>
    <dbReference type="NCBI Taxonomy" id="35525"/>
    <lineage>
        <taxon>Eukaryota</taxon>
        <taxon>Metazoa</taxon>
        <taxon>Ecdysozoa</taxon>
        <taxon>Arthropoda</taxon>
        <taxon>Crustacea</taxon>
        <taxon>Branchiopoda</taxon>
        <taxon>Diplostraca</taxon>
        <taxon>Cladocera</taxon>
        <taxon>Anomopoda</taxon>
        <taxon>Daphniidae</taxon>
        <taxon>Daphnia</taxon>
    </lineage>
</organism>
<keyword evidence="4" id="KW-0378">Hydrolase</keyword>
<feature type="transmembrane region" description="Helical" evidence="7">
    <location>
        <begin position="1788"/>
        <end position="1807"/>
    </location>
</feature>
<feature type="domain" description="Alpha-N-acetylglucosaminidase tim-barrel" evidence="9">
    <location>
        <begin position="138"/>
        <end position="472"/>
    </location>
</feature>
<dbReference type="Pfam" id="PF04819">
    <property type="entry name" value="DUF716"/>
    <property type="match status" value="1"/>
</dbReference>
<dbReference type="InterPro" id="IPR029018">
    <property type="entry name" value="Hex-like_dom2"/>
</dbReference>
<feature type="transmembrane region" description="Helical" evidence="7">
    <location>
        <begin position="1819"/>
        <end position="1840"/>
    </location>
</feature>
<evidence type="ECO:0008006" key="14">
    <source>
        <dbReference type="Google" id="ProtNLM"/>
    </source>
</evidence>
<dbReference type="InterPro" id="IPR006904">
    <property type="entry name" value="DUF716"/>
</dbReference>
<accession>A0ABR0B279</accession>
<evidence type="ECO:0000256" key="5">
    <source>
        <dbReference type="ARBA" id="ARBA00022989"/>
    </source>
</evidence>
<comment type="similarity">
    <text evidence="2">Belongs to the TMEM45 family.</text>
</comment>
<feature type="domain" description="Alpha-N-acetylglucosaminidase N-terminal" evidence="10">
    <location>
        <begin position="843"/>
        <end position="926"/>
    </location>
</feature>
<dbReference type="Proteomes" id="UP001234178">
    <property type="component" value="Unassembled WGS sequence"/>
</dbReference>
<sequence>MFFRNLVRHPVLVICLLVIQRGFCVPLDKIHTRTSVEIQAQAVTDLIGRLLPERANEFDVKVEPGLPGEENGYFQIEKVSGNATVFVRGSTGVMAAWGFHYYLTQFCHCQVSWDTDQLNLPAVLPDVSVRITSLDKLRYYQNTCTVSYSFAWFQWPRWEREIDWMAMNGINLPLAFTGQEIIWQRVYLGLGLVQADLDEHFSGPAFFAWQRMGNFRGWGGPLSDNWHQATLALQHKILERMRAFGMIPVLPAFAGHVPRAMERVYPNTSYTYLTPWVTFEDQYCCPLFVQPTEPLFTEIGTRFIQEMIAEFGTDHVYNCDVFNEVPPTQSDPDFVSSVGASVYSAMATTDPDAIWLMQGWLFKSEAAYWTPELSKALLTSVPQGRMLVLDLQAEINPQYIRLESFYGQPFVFCLLHNFGGTLGLNGAIPTISDRVIDARNFPNSTMVGTGLTMEGINQNYIVYDKMLEMGWRNQAPDLNQWYDEYTVRRYGVDSSAIKSAWRILQTSVYNDTSGRSFHGQYLLTNRPALFKFPFIWYNSRDVILAWDSFIASALTEPMLSEAPNFRHDVIDVTRQSMSEIFSQLYGRLLVTYCGNNVTALGEVARHMIDLLQDLDNLLQTGPKFLLGKWISDAKSWGVTEGEILQYEWNARNQITLWGPRGEILDYATKQWAGVVADYYKPRWEVFIRELEITIEENRRFNSTAYQSMVFNAVEKPFTFSTKIYPVVETGDPIVTAAILYDKWRNIYQLDNDNPITDCVALEETKDDRGDEEKLPWPAFHSIQLDLDALRRRSFHIRSCEMSPVRSSKCLFTLMAFLALVSEGLGNLLDRIQTQTSRKIQSQTVADLISRLLPERAEEFDVKVEGGHAAEENGYFQITKTTENATVFIQGSTGVMAAWGFHYYLTQFCRSQVSWDADQLNLPAVLPEVSIRVNSLDKVRYYQNTCTFSYSFAWWKWPRWEREIDWMAMNGINLPLAFTGQEIIWRRVYLGFGLEEEDLDEHFSGPAFFAWQRMGNFRGWGGPLSDNWMNGTLVLQHRILERMRAFGMIPVLPAFAGHIPRAMESVYPNASYTHLTSWLNFEDKYCCPLFIEPTDPLFTEIGYRFMEEMTLEFGTDHVYNCDVFNEVRPTSPDPNFISSVGAAIFNVMSITDPDAIWLMQGWLFKHDAQYWTADLAKALLTSVPQGRMLVLDLQAELDPQYIRLESFYGQPFVFCLLHNFGGTLGLNGAIPTISKGVVDARNFPNSTMVGTGLTMEGIDQNYVVYDKMLEMGWRNQVPDLNQWFHEYTVRRYGVNNSAVMSAWGYLQRSVYNASHEITRNRYIVLTRRPNLVFKPPPPGWYTPHDVILAWDAFVLGVQTEPSLVNASNYRHDIVDLTRQALQEIFHLLYNKLLVVYIEKNITAIGEVGHNMIDLLQDLDDLLQTGPKFLLGKWIADARSWGTTEEEKLQYEWNARNQITLWGPRGEIRDYAAKQWAGVVTDYFKPRWELFIREMQTSLNEKRPFNKKAFELVVFATAEEPFTFSTKFYTDQPIGDPIVKATELYGKWKKIYERYIARVSSNIKKLRTFQRRPAIRRKQRKHQITRTSTTLPTSLPNLLVVDNTHAFSARCLRDVPTLDQSSSKKQTYSFDAVIHFQRNNRLVIMGTLLGHMLPGSFFILFAIWWLISISRRYYRSRLSRHGEDYRSSTMYTSSCLPRVPIEGFFKIVATSIGIIGETATGFENGHWTHWGNAQHISMFLFFGFTGVIDVLYFYKVDIPPNLDYASAFLAFGIEGFLFGNHLHGRSHMDVMVHMYLFYVIIACVICVALEARYRENVTVALARTYFTFLQGTWFYQIGFILYPPGGMAHWDQENHDQMMIITMIFSWHCAIVAVIMFFFVLIVGKMVKRGSTGNDFVRNDIQYQKVGANGLNSGESSRPIISNSSTMRQTFDETSEDEV</sequence>
<feature type="transmembrane region" description="Helical" evidence="7">
    <location>
        <begin position="1640"/>
        <end position="1665"/>
    </location>
</feature>
<feature type="domain" description="Alpha-N-acetylglucosaminidase tim-barrel" evidence="9">
    <location>
        <begin position="939"/>
        <end position="1273"/>
    </location>
</feature>
<dbReference type="InterPro" id="IPR024733">
    <property type="entry name" value="NAGLU_tim-barrel"/>
</dbReference>
<evidence type="ECO:0000259" key="11">
    <source>
        <dbReference type="Pfam" id="PF12972"/>
    </source>
</evidence>
<keyword evidence="5 7" id="KW-1133">Transmembrane helix</keyword>
<evidence type="ECO:0000256" key="1">
    <source>
        <dbReference type="ARBA" id="ARBA00004141"/>
    </source>
</evidence>
<keyword evidence="3 7" id="KW-0812">Transmembrane</keyword>
<protein>
    <recommendedName>
        <fullName evidence="14">Alpha-N-acetylglucosaminidase</fullName>
    </recommendedName>
</protein>
<name>A0ABR0B279_9CRUS</name>
<feature type="transmembrane region" description="Helical" evidence="7">
    <location>
        <begin position="1856"/>
        <end position="1881"/>
    </location>
</feature>
<comment type="subcellular location">
    <subcellularLocation>
        <location evidence="1">Membrane</location>
        <topology evidence="1">Multi-pass membrane protein</topology>
    </subcellularLocation>
</comment>
<evidence type="ECO:0000259" key="9">
    <source>
        <dbReference type="Pfam" id="PF05089"/>
    </source>
</evidence>
<feature type="signal peptide" evidence="8">
    <location>
        <begin position="1"/>
        <end position="24"/>
    </location>
</feature>
<feature type="chain" id="PRO_5045121509" description="Alpha-N-acetylglucosaminidase" evidence="8">
    <location>
        <begin position="25"/>
        <end position="1937"/>
    </location>
</feature>
<reference evidence="12 13" key="1">
    <citation type="journal article" date="2023" name="Nucleic Acids Res.">
        <title>The hologenome of Daphnia magna reveals possible DNA methylation and microbiome-mediated evolution of the host genome.</title>
        <authorList>
            <person name="Chaturvedi A."/>
            <person name="Li X."/>
            <person name="Dhandapani V."/>
            <person name="Marshall H."/>
            <person name="Kissane S."/>
            <person name="Cuenca-Cambronero M."/>
            <person name="Asole G."/>
            <person name="Calvet F."/>
            <person name="Ruiz-Romero M."/>
            <person name="Marangio P."/>
            <person name="Guigo R."/>
            <person name="Rago D."/>
            <person name="Mirbahai L."/>
            <person name="Eastwood N."/>
            <person name="Colbourne J.K."/>
            <person name="Zhou J."/>
            <person name="Mallon E."/>
            <person name="Orsini L."/>
        </authorList>
    </citation>
    <scope>NUCLEOTIDE SEQUENCE [LARGE SCALE GENOMIC DNA]</scope>
    <source>
        <strain evidence="12">LRV0_1</strain>
    </source>
</reference>
<dbReference type="PANTHER" id="PTHR12872:SF1">
    <property type="entry name" value="ALPHA-N-ACETYLGLUCOSAMINIDASE"/>
    <property type="match status" value="1"/>
</dbReference>
<dbReference type="Pfam" id="PF05089">
    <property type="entry name" value="NAGLU"/>
    <property type="match status" value="2"/>
</dbReference>
<dbReference type="Gene3D" id="3.20.20.80">
    <property type="entry name" value="Glycosidases"/>
    <property type="match status" value="2"/>
</dbReference>
<evidence type="ECO:0000259" key="10">
    <source>
        <dbReference type="Pfam" id="PF12971"/>
    </source>
</evidence>
<evidence type="ECO:0000256" key="6">
    <source>
        <dbReference type="ARBA" id="ARBA00023136"/>
    </source>
</evidence>
<keyword evidence="8" id="KW-0732">Signal</keyword>
<evidence type="ECO:0000256" key="2">
    <source>
        <dbReference type="ARBA" id="ARBA00006948"/>
    </source>
</evidence>
<evidence type="ECO:0000256" key="4">
    <source>
        <dbReference type="ARBA" id="ARBA00022801"/>
    </source>
</evidence>
<dbReference type="InterPro" id="IPR007781">
    <property type="entry name" value="NAGLU"/>
</dbReference>
<feature type="domain" description="Alpha-N-acetylglucosaminidase C-terminal" evidence="11">
    <location>
        <begin position="481"/>
        <end position="742"/>
    </location>
</feature>
<dbReference type="PANTHER" id="PTHR12872">
    <property type="entry name" value="ALPHA-N-ACETYLGLUCOSAMINIDASE"/>
    <property type="match status" value="1"/>
</dbReference>
<proteinExistence type="inferred from homology"/>
<evidence type="ECO:0000313" key="12">
    <source>
        <dbReference type="EMBL" id="KAK4035786.1"/>
    </source>
</evidence>
<keyword evidence="6 7" id="KW-0472">Membrane</keyword>
<dbReference type="InterPro" id="IPR024732">
    <property type="entry name" value="NAGLU_C"/>
</dbReference>
<dbReference type="Gene3D" id="3.30.379.10">
    <property type="entry name" value="Chitobiase/beta-hexosaminidase domain 2-like"/>
    <property type="match status" value="2"/>
</dbReference>
<evidence type="ECO:0000256" key="3">
    <source>
        <dbReference type="ARBA" id="ARBA00022692"/>
    </source>
</evidence>
<feature type="domain" description="Alpha-N-acetylglucosaminidase C-terminal" evidence="11">
    <location>
        <begin position="1282"/>
        <end position="1544"/>
    </location>
</feature>
<evidence type="ECO:0000256" key="8">
    <source>
        <dbReference type="SAM" id="SignalP"/>
    </source>
</evidence>
<dbReference type="Pfam" id="PF12972">
    <property type="entry name" value="NAGLU_C"/>
    <property type="match status" value="2"/>
</dbReference>
<gene>
    <name evidence="12" type="ORF">OUZ56_027869</name>
</gene>
<feature type="domain" description="Alpha-N-acetylglucosaminidase N-terminal" evidence="10">
    <location>
        <begin position="41"/>
        <end position="125"/>
    </location>
</feature>
<dbReference type="Gene3D" id="1.20.120.670">
    <property type="entry name" value="N-acetyl-b-d-glucoasminidase"/>
    <property type="match status" value="2"/>
</dbReference>